<keyword evidence="3" id="KW-1185">Reference proteome</keyword>
<dbReference type="AlphaFoldDB" id="A0A4C1Z0Y2"/>
<sequence length="347" mass="37952">MECGVGSGSRSIGVRRVRLPLPLAKHLMRQHFSANNSERQGSVRRSYCTVRVKERACVPVGERGGAVARLVQEDAGVVRQAAGRRWRARPASALPATAPTPYASAPPCPCSVWPGLRERNVASHYSHSHISPSRKRLGKLTTGRDNGAVRRTKPELESAGARGYWEVRCDLSPTPVLLQWGVCLFIRCDVVRRMICTRHVGANGLSSATGRPPGPVSTAGTARTHGANINRADITDTEYLLCGRSRSVSGGRGRTLKVTTAGQPNSLSVFRVRGNRGRYSVQRVSLARHVHKGIIQCRCPRAHELSTYTTVVMFPMKSVEVKTLRILKSFGGCGEPPRYVNSDSERR</sequence>
<dbReference type="Proteomes" id="UP000299102">
    <property type="component" value="Unassembled WGS sequence"/>
</dbReference>
<proteinExistence type="predicted"/>
<evidence type="ECO:0000256" key="1">
    <source>
        <dbReference type="SAM" id="MobiDB-lite"/>
    </source>
</evidence>
<name>A0A4C1Z0Y2_EUMVA</name>
<comment type="caution">
    <text evidence="2">The sequence shown here is derived from an EMBL/GenBank/DDBJ whole genome shotgun (WGS) entry which is preliminary data.</text>
</comment>
<feature type="region of interest" description="Disordered" evidence="1">
    <location>
        <begin position="203"/>
        <end position="222"/>
    </location>
</feature>
<accession>A0A4C1Z0Y2</accession>
<evidence type="ECO:0000313" key="2">
    <source>
        <dbReference type="EMBL" id="GBP81190.1"/>
    </source>
</evidence>
<dbReference type="EMBL" id="BGZK01001499">
    <property type="protein sequence ID" value="GBP81190.1"/>
    <property type="molecule type" value="Genomic_DNA"/>
</dbReference>
<protein>
    <submittedName>
        <fullName evidence="2">Uncharacterized protein</fullName>
    </submittedName>
</protein>
<evidence type="ECO:0000313" key="3">
    <source>
        <dbReference type="Proteomes" id="UP000299102"/>
    </source>
</evidence>
<organism evidence="2 3">
    <name type="scientific">Eumeta variegata</name>
    <name type="common">Bagworm moth</name>
    <name type="synonym">Eumeta japonica</name>
    <dbReference type="NCBI Taxonomy" id="151549"/>
    <lineage>
        <taxon>Eukaryota</taxon>
        <taxon>Metazoa</taxon>
        <taxon>Ecdysozoa</taxon>
        <taxon>Arthropoda</taxon>
        <taxon>Hexapoda</taxon>
        <taxon>Insecta</taxon>
        <taxon>Pterygota</taxon>
        <taxon>Neoptera</taxon>
        <taxon>Endopterygota</taxon>
        <taxon>Lepidoptera</taxon>
        <taxon>Glossata</taxon>
        <taxon>Ditrysia</taxon>
        <taxon>Tineoidea</taxon>
        <taxon>Psychidae</taxon>
        <taxon>Oiketicinae</taxon>
        <taxon>Eumeta</taxon>
    </lineage>
</organism>
<feature type="region of interest" description="Disordered" evidence="1">
    <location>
        <begin position="124"/>
        <end position="154"/>
    </location>
</feature>
<reference evidence="2 3" key="1">
    <citation type="journal article" date="2019" name="Commun. Biol.">
        <title>The bagworm genome reveals a unique fibroin gene that provides high tensile strength.</title>
        <authorList>
            <person name="Kono N."/>
            <person name="Nakamura H."/>
            <person name="Ohtoshi R."/>
            <person name="Tomita M."/>
            <person name="Numata K."/>
            <person name="Arakawa K."/>
        </authorList>
    </citation>
    <scope>NUCLEOTIDE SEQUENCE [LARGE SCALE GENOMIC DNA]</scope>
</reference>
<gene>
    <name evidence="2" type="ORF">EVAR_31522_1</name>
</gene>